<evidence type="ECO:0000313" key="2">
    <source>
        <dbReference type="Proteomes" id="UP000215506"/>
    </source>
</evidence>
<proteinExistence type="predicted"/>
<organism evidence="1 2">
    <name type="scientific">Nocardia cerradoensis</name>
    <dbReference type="NCBI Taxonomy" id="85688"/>
    <lineage>
        <taxon>Bacteria</taxon>
        <taxon>Bacillati</taxon>
        <taxon>Actinomycetota</taxon>
        <taxon>Actinomycetes</taxon>
        <taxon>Mycobacteriales</taxon>
        <taxon>Nocardiaceae</taxon>
        <taxon>Nocardia</taxon>
    </lineage>
</organism>
<sequence length="184" mass="19850">MPKNFACGAGRAGDHVLVQVDTSRAQTGDEGEDMGGFEDSAQCIGRRDPRHSGMLGDVAEAEPGRLRGVLIIESLRPVAELTDLAIAVSTISRIRPEIRGAGQPDTWTLIHFEADVAAAERLAAIFADTLEAGPWYIDFHTATTTYVVFSGRVFSYSRNEPDGRDNAIAHARAVGIPEAQLDWS</sequence>
<gene>
    <name evidence="1" type="ORF">B7C42_01870</name>
</gene>
<name>A0A231H9P8_9NOCA</name>
<reference evidence="1 2" key="1">
    <citation type="submission" date="2017-07" db="EMBL/GenBank/DDBJ databases">
        <title>First draft Genome Sequence of Nocardia cerradoensis isolated from human infection.</title>
        <authorList>
            <person name="Carrasco G."/>
        </authorList>
    </citation>
    <scope>NUCLEOTIDE SEQUENCE [LARGE SCALE GENOMIC DNA]</scope>
    <source>
        <strain evidence="1 2">CNM20130759</strain>
    </source>
</reference>
<keyword evidence="2" id="KW-1185">Reference proteome</keyword>
<comment type="caution">
    <text evidence="1">The sequence shown here is derived from an EMBL/GenBank/DDBJ whole genome shotgun (WGS) entry which is preliminary data.</text>
</comment>
<protein>
    <submittedName>
        <fullName evidence="1">Uncharacterized protein</fullName>
    </submittedName>
</protein>
<dbReference type="AlphaFoldDB" id="A0A231H9P8"/>
<dbReference type="EMBL" id="NGAF01000003">
    <property type="protein sequence ID" value="OXR45578.1"/>
    <property type="molecule type" value="Genomic_DNA"/>
</dbReference>
<dbReference type="Proteomes" id="UP000215506">
    <property type="component" value="Unassembled WGS sequence"/>
</dbReference>
<evidence type="ECO:0000313" key="1">
    <source>
        <dbReference type="EMBL" id="OXR45578.1"/>
    </source>
</evidence>
<accession>A0A231H9P8</accession>